<keyword evidence="2" id="KW-1185">Reference proteome</keyword>
<name>A0A8X6Y673_9ARAC</name>
<dbReference type="Proteomes" id="UP000886998">
    <property type="component" value="Unassembled WGS sequence"/>
</dbReference>
<proteinExistence type="predicted"/>
<accession>A0A8X6Y673</accession>
<evidence type="ECO:0000313" key="1">
    <source>
        <dbReference type="EMBL" id="GFY66428.1"/>
    </source>
</evidence>
<dbReference type="AlphaFoldDB" id="A0A8X6Y673"/>
<sequence length="76" mass="8472">MFAEKIQHCEDIIVGSKRTNDVDRNEITRSSCDGCLSICLFLTWFSLVSATGCTECGMVDGIRVHSVPKKSFLQNE</sequence>
<gene>
    <name evidence="1" type="ORF">TNIN_115651</name>
</gene>
<reference evidence="1" key="1">
    <citation type="submission" date="2020-08" db="EMBL/GenBank/DDBJ databases">
        <title>Multicomponent nature underlies the extraordinary mechanical properties of spider dragline silk.</title>
        <authorList>
            <person name="Kono N."/>
            <person name="Nakamura H."/>
            <person name="Mori M."/>
            <person name="Yoshida Y."/>
            <person name="Ohtoshi R."/>
            <person name="Malay A.D."/>
            <person name="Moran D.A.P."/>
            <person name="Tomita M."/>
            <person name="Numata K."/>
            <person name="Arakawa K."/>
        </authorList>
    </citation>
    <scope>NUCLEOTIDE SEQUENCE</scope>
</reference>
<organism evidence="1 2">
    <name type="scientific">Trichonephila inaurata madagascariensis</name>
    <dbReference type="NCBI Taxonomy" id="2747483"/>
    <lineage>
        <taxon>Eukaryota</taxon>
        <taxon>Metazoa</taxon>
        <taxon>Ecdysozoa</taxon>
        <taxon>Arthropoda</taxon>
        <taxon>Chelicerata</taxon>
        <taxon>Arachnida</taxon>
        <taxon>Araneae</taxon>
        <taxon>Araneomorphae</taxon>
        <taxon>Entelegynae</taxon>
        <taxon>Araneoidea</taxon>
        <taxon>Nephilidae</taxon>
        <taxon>Trichonephila</taxon>
        <taxon>Trichonephila inaurata</taxon>
    </lineage>
</organism>
<comment type="caution">
    <text evidence="1">The sequence shown here is derived from an EMBL/GenBank/DDBJ whole genome shotgun (WGS) entry which is preliminary data.</text>
</comment>
<dbReference type="EMBL" id="BMAV01016042">
    <property type="protein sequence ID" value="GFY66428.1"/>
    <property type="molecule type" value="Genomic_DNA"/>
</dbReference>
<protein>
    <submittedName>
        <fullName evidence="1">Uncharacterized protein</fullName>
    </submittedName>
</protein>
<evidence type="ECO:0000313" key="2">
    <source>
        <dbReference type="Proteomes" id="UP000886998"/>
    </source>
</evidence>
<feature type="non-terminal residue" evidence="1">
    <location>
        <position position="76"/>
    </location>
</feature>